<feature type="transmembrane region" description="Helical" evidence="1">
    <location>
        <begin position="36"/>
        <end position="61"/>
    </location>
</feature>
<keyword evidence="3" id="KW-1185">Reference proteome</keyword>
<sequence length="452" mass="50525">MKSVLRVVGLVGLLLGLVYATCRFLDTSADGKADGLIKGIAYVNGLWLIVIWWVIITVLTLGFRSKSNLIKSIAFYTTSALGTLLFLEGICWLLVSLGIPAGVGITNHRLYIPPNIDDPITYAGDVSLFAGRWRLPNRREQVVNCSGDTLRRYANELGAADDPLTMDSTNRVIVLGDSYMEGYMVNPADRMSTLLSKMTGHRHLNFAINGTSPINYWQTYRQFKDRVAHKAVLVGLLPANDFEDYTGEKVHAQVDFPIYRPYWTADGKLAYSLANIRQSIAAVGRTRASLLQTVDSVYQTLTWKQKARVHFVEHSYLAQTLLKLVQNKAQVDPKWTRYAQFTENDWAIVQRSLDQLVKDAAGKQIVFVSLPIMLDVKALQAGADNKFDRQLRQFCQQRGVGFISLVPHALAYQGNLADLYVPCDGHWTAKGEAWATECLLKEAAYLKAVGRE</sequence>
<dbReference type="EMBL" id="JAFMYU010000001">
    <property type="protein sequence ID" value="MBO0929605.1"/>
    <property type="molecule type" value="Genomic_DNA"/>
</dbReference>
<protein>
    <submittedName>
        <fullName evidence="2">SGNH/GDSL hydrolase family protein</fullName>
    </submittedName>
</protein>
<dbReference type="AlphaFoldDB" id="A0A939JYX8"/>
<dbReference type="InterPro" id="IPR036514">
    <property type="entry name" value="SGNH_hydro_sf"/>
</dbReference>
<feature type="transmembrane region" description="Helical" evidence="1">
    <location>
        <begin position="73"/>
        <end position="95"/>
    </location>
</feature>
<dbReference type="SUPFAM" id="SSF52266">
    <property type="entry name" value="SGNH hydrolase"/>
    <property type="match status" value="1"/>
</dbReference>
<dbReference type="GO" id="GO:0016788">
    <property type="term" value="F:hydrolase activity, acting on ester bonds"/>
    <property type="evidence" value="ECO:0007669"/>
    <property type="project" value="UniProtKB-ARBA"/>
</dbReference>
<dbReference type="CDD" id="cd00229">
    <property type="entry name" value="SGNH_hydrolase"/>
    <property type="match status" value="1"/>
</dbReference>
<name>A0A939JYX8_9BACT</name>
<dbReference type="Proteomes" id="UP000664795">
    <property type="component" value="Unassembled WGS sequence"/>
</dbReference>
<comment type="caution">
    <text evidence="2">The sequence shown here is derived from an EMBL/GenBank/DDBJ whole genome shotgun (WGS) entry which is preliminary data.</text>
</comment>
<keyword evidence="1" id="KW-0472">Membrane</keyword>
<keyword evidence="2" id="KW-0378">Hydrolase</keyword>
<keyword evidence="1" id="KW-0812">Transmembrane</keyword>
<dbReference type="RefSeq" id="WP_207333567.1">
    <property type="nucleotide sequence ID" value="NZ_JAFMYU010000001.1"/>
</dbReference>
<gene>
    <name evidence="2" type="ORF">J2I48_01300</name>
</gene>
<evidence type="ECO:0000313" key="3">
    <source>
        <dbReference type="Proteomes" id="UP000664795"/>
    </source>
</evidence>
<keyword evidence="1" id="KW-1133">Transmembrane helix</keyword>
<evidence type="ECO:0000256" key="1">
    <source>
        <dbReference type="SAM" id="Phobius"/>
    </source>
</evidence>
<organism evidence="2 3">
    <name type="scientific">Fibrella aquatilis</name>
    <dbReference type="NCBI Taxonomy" id="2817059"/>
    <lineage>
        <taxon>Bacteria</taxon>
        <taxon>Pseudomonadati</taxon>
        <taxon>Bacteroidota</taxon>
        <taxon>Cytophagia</taxon>
        <taxon>Cytophagales</taxon>
        <taxon>Spirosomataceae</taxon>
        <taxon>Fibrella</taxon>
    </lineage>
</organism>
<proteinExistence type="predicted"/>
<reference evidence="2 3" key="1">
    <citation type="submission" date="2021-03" db="EMBL/GenBank/DDBJ databases">
        <title>Fibrella sp. HMF5036 genome sequencing and assembly.</title>
        <authorList>
            <person name="Kang H."/>
            <person name="Kim H."/>
            <person name="Bae S."/>
            <person name="Joh K."/>
        </authorList>
    </citation>
    <scope>NUCLEOTIDE SEQUENCE [LARGE SCALE GENOMIC DNA]</scope>
    <source>
        <strain evidence="2 3">HMF5036</strain>
    </source>
</reference>
<evidence type="ECO:0000313" key="2">
    <source>
        <dbReference type="EMBL" id="MBO0929605.1"/>
    </source>
</evidence>
<accession>A0A939JYX8</accession>
<dbReference type="Gene3D" id="3.40.50.1110">
    <property type="entry name" value="SGNH hydrolase"/>
    <property type="match status" value="1"/>
</dbReference>